<dbReference type="NCBIfam" id="TIGR02354">
    <property type="entry name" value="thiF_fam2"/>
    <property type="match status" value="1"/>
</dbReference>
<dbReference type="PANTHER" id="PTHR43267">
    <property type="entry name" value="TRNA THREONYLCARBAMOYLADENOSINE DEHYDRATASE"/>
    <property type="match status" value="1"/>
</dbReference>
<dbReference type="OrthoDB" id="9804286at2"/>
<dbReference type="InterPro" id="IPR035985">
    <property type="entry name" value="Ubiquitin-activating_enz"/>
</dbReference>
<dbReference type="SUPFAM" id="SSF69572">
    <property type="entry name" value="Activating enzymes of the ubiquitin-like proteins"/>
    <property type="match status" value="1"/>
</dbReference>
<dbReference type="PANTHER" id="PTHR43267:SF3">
    <property type="entry name" value="THIF PROTEIN"/>
    <property type="match status" value="1"/>
</dbReference>
<feature type="domain" description="THIF-type NAD/FAD binding fold" evidence="1">
    <location>
        <begin position="9"/>
        <end position="201"/>
    </location>
</feature>
<dbReference type="AlphaFoldDB" id="A0A1I5YJS2"/>
<accession>A0A1I5YJS2</accession>
<gene>
    <name evidence="2" type="ORF">SAMN05444406_1505</name>
</gene>
<protein>
    <submittedName>
        <fullName evidence="2">Sulfur carrier protein ThiS adenylyltransferase</fullName>
    </submittedName>
</protein>
<dbReference type="STRING" id="937334.SAMN05444406_1505"/>
<dbReference type="NCBIfam" id="NF006395">
    <property type="entry name" value="PRK08644.1"/>
    <property type="match status" value="1"/>
</dbReference>
<keyword evidence="2" id="KW-0548">Nucleotidyltransferase</keyword>
<proteinExistence type="predicted"/>
<organism evidence="2 3">
    <name type="scientific">Caldicoprobacter faecalis</name>
    <dbReference type="NCBI Taxonomy" id="937334"/>
    <lineage>
        <taxon>Bacteria</taxon>
        <taxon>Bacillati</taxon>
        <taxon>Bacillota</taxon>
        <taxon>Clostridia</taxon>
        <taxon>Caldicoprobacterales</taxon>
        <taxon>Caldicoprobacteraceae</taxon>
        <taxon>Caldicoprobacter</taxon>
    </lineage>
</organism>
<keyword evidence="2" id="KW-0808">Transferase</keyword>
<evidence type="ECO:0000313" key="2">
    <source>
        <dbReference type="EMBL" id="SFQ44473.1"/>
    </source>
</evidence>
<keyword evidence="3" id="KW-1185">Reference proteome</keyword>
<sequence length="205" mass="22773">MNRFEEALVKYIGHTNLQKLQQVKVGIAGAGGLGSNCALNLVRSGIKRLKIVDFDRVELSNLNRQFYFYDQVGMPKVEALKSNLQRINPDVEIETLQEKITQENIHEIFDDCDIIIEAFDNPSCKKMIVEHYGSSGKLVVAVSGLGGWGNSDDIKVKKVHSTLYIVGDMRSEVDKETPPLSPRVNIAAAKQADTVLEFILGGRNL</sequence>
<dbReference type="InterPro" id="IPR012729">
    <property type="entry name" value="ThiF_fam2"/>
</dbReference>
<dbReference type="Gene3D" id="3.40.50.720">
    <property type="entry name" value="NAD(P)-binding Rossmann-like Domain"/>
    <property type="match status" value="1"/>
</dbReference>
<name>A0A1I5YJS2_9FIRM</name>
<dbReference type="Proteomes" id="UP000198577">
    <property type="component" value="Unassembled WGS sequence"/>
</dbReference>
<dbReference type="GO" id="GO:0008641">
    <property type="term" value="F:ubiquitin-like modifier activating enzyme activity"/>
    <property type="evidence" value="ECO:0007669"/>
    <property type="project" value="InterPro"/>
</dbReference>
<evidence type="ECO:0000259" key="1">
    <source>
        <dbReference type="Pfam" id="PF00899"/>
    </source>
</evidence>
<dbReference type="EMBL" id="FOXR01000050">
    <property type="protein sequence ID" value="SFQ44473.1"/>
    <property type="molecule type" value="Genomic_DNA"/>
</dbReference>
<dbReference type="GO" id="GO:0061503">
    <property type="term" value="F:tRNA threonylcarbamoyladenosine dehydratase"/>
    <property type="evidence" value="ECO:0007669"/>
    <property type="project" value="TreeGrafter"/>
</dbReference>
<evidence type="ECO:0000313" key="3">
    <source>
        <dbReference type="Proteomes" id="UP000198577"/>
    </source>
</evidence>
<dbReference type="GO" id="GO:0016779">
    <property type="term" value="F:nucleotidyltransferase activity"/>
    <property type="evidence" value="ECO:0007669"/>
    <property type="project" value="UniProtKB-KW"/>
</dbReference>
<dbReference type="RefSeq" id="WP_025747628.1">
    <property type="nucleotide sequence ID" value="NZ_FOXR01000050.1"/>
</dbReference>
<dbReference type="CDD" id="cd01487">
    <property type="entry name" value="E1_ThiF_like"/>
    <property type="match status" value="1"/>
</dbReference>
<dbReference type="GO" id="GO:0061504">
    <property type="term" value="P:cyclic threonylcarbamoyladenosine biosynthetic process"/>
    <property type="evidence" value="ECO:0007669"/>
    <property type="project" value="TreeGrafter"/>
</dbReference>
<dbReference type="Pfam" id="PF00899">
    <property type="entry name" value="ThiF"/>
    <property type="match status" value="1"/>
</dbReference>
<reference evidence="2 3" key="1">
    <citation type="submission" date="2016-10" db="EMBL/GenBank/DDBJ databases">
        <authorList>
            <person name="de Groot N.N."/>
        </authorList>
    </citation>
    <scope>NUCLEOTIDE SEQUENCE [LARGE SCALE GENOMIC DNA]</scope>
    <source>
        <strain evidence="2 3">DSM 20678</strain>
    </source>
</reference>
<dbReference type="InterPro" id="IPR045886">
    <property type="entry name" value="ThiF/MoeB/HesA"/>
</dbReference>
<dbReference type="InterPro" id="IPR000594">
    <property type="entry name" value="ThiF_NAD_FAD-bd"/>
</dbReference>